<dbReference type="Proteomes" id="UP001066276">
    <property type="component" value="Chromosome 7"/>
</dbReference>
<organism evidence="1 2">
    <name type="scientific">Pleurodeles waltl</name>
    <name type="common">Iberian ribbed newt</name>
    <dbReference type="NCBI Taxonomy" id="8319"/>
    <lineage>
        <taxon>Eukaryota</taxon>
        <taxon>Metazoa</taxon>
        <taxon>Chordata</taxon>
        <taxon>Craniata</taxon>
        <taxon>Vertebrata</taxon>
        <taxon>Euteleostomi</taxon>
        <taxon>Amphibia</taxon>
        <taxon>Batrachia</taxon>
        <taxon>Caudata</taxon>
        <taxon>Salamandroidea</taxon>
        <taxon>Salamandridae</taxon>
        <taxon>Pleurodelinae</taxon>
        <taxon>Pleurodeles</taxon>
    </lineage>
</organism>
<reference evidence="1" key="1">
    <citation type="journal article" date="2022" name="bioRxiv">
        <title>Sequencing and chromosome-scale assembly of the giantPleurodeles waltlgenome.</title>
        <authorList>
            <person name="Brown T."/>
            <person name="Elewa A."/>
            <person name="Iarovenko S."/>
            <person name="Subramanian E."/>
            <person name="Araus A.J."/>
            <person name="Petzold A."/>
            <person name="Susuki M."/>
            <person name="Suzuki K.-i.T."/>
            <person name="Hayashi T."/>
            <person name="Toyoda A."/>
            <person name="Oliveira C."/>
            <person name="Osipova E."/>
            <person name="Leigh N.D."/>
            <person name="Simon A."/>
            <person name="Yun M.H."/>
        </authorList>
    </citation>
    <scope>NUCLEOTIDE SEQUENCE</scope>
    <source>
        <strain evidence="1">20211129_DDA</strain>
        <tissue evidence="1">Liver</tissue>
    </source>
</reference>
<comment type="caution">
    <text evidence="1">The sequence shown here is derived from an EMBL/GenBank/DDBJ whole genome shotgun (WGS) entry which is preliminary data.</text>
</comment>
<sequence>MIYGCLWPNKELPDSRLLTCFPPVRSSTLVLQFYGGAYWAPAPIRALHGHRPRIAAHLHARRRTRRSGAWPPVASILRGRCWAPAPIRVLPDRGPRPTPAPVVVCLGVEPGALVFQIVWMGGVGPKPRSAPTSVSGRESRHIHSPVVICIGVKPGSLVLRFFWGGDVRPRPRTASTTVAGCETWPASSPVVSRHGEQQLRRD</sequence>
<dbReference type="EMBL" id="JANPWB010000011">
    <property type="protein sequence ID" value="KAJ1129320.1"/>
    <property type="molecule type" value="Genomic_DNA"/>
</dbReference>
<accession>A0AAV7PUN5</accession>
<name>A0AAV7PUN5_PLEWA</name>
<protein>
    <submittedName>
        <fullName evidence="1">Uncharacterized protein</fullName>
    </submittedName>
</protein>
<evidence type="ECO:0000313" key="2">
    <source>
        <dbReference type="Proteomes" id="UP001066276"/>
    </source>
</evidence>
<keyword evidence="2" id="KW-1185">Reference proteome</keyword>
<evidence type="ECO:0000313" key="1">
    <source>
        <dbReference type="EMBL" id="KAJ1129320.1"/>
    </source>
</evidence>
<dbReference type="AlphaFoldDB" id="A0AAV7PUN5"/>
<gene>
    <name evidence="1" type="ORF">NDU88_007691</name>
</gene>
<proteinExistence type="predicted"/>